<dbReference type="PANTHER" id="PTHR43827">
    <property type="entry name" value="2,5-DIKETO-D-GLUCONIC ACID REDUCTASE"/>
    <property type="match status" value="1"/>
</dbReference>
<dbReference type="FunFam" id="3.20.20.100:FF:000015">
    <property type="entry name" value="Oxidoreductase, aldo/keto reductase family"/>
    <property type="match status" value="1"/>
</dbReference>
<feature type="active site" description="Proton donor" evidence="4">
    <location>
        <position position="59"/>
    </location>
</feature>
<dbReference type="PROSITE" id="PS00062">
    <property type="entry name" value="ALDOKETO_REDUCTASE_2"/>
    <property type="match status" value="1"/>
</dbReference>
<keyword evidence="9" id="KW-1185">Reference proteome</keyword>
<comment type="similarity">
    <text evidence="1">Belongs to the aldo/keto reductase family.</text>
</comment>
<keyword evidence="2" id="KW-0521">NADP</keyword>
<evidence type="ECO:0000256" key="2">
    <source>
        <dbReference type="ARBA" id="ARBA00022857"/>
    </source>
</evidence>
<evidence type="ECO:0000259" key="7">
    <source>
        <dbReference type="Pfam" id="PF00248"/>
    </source>
</evidence>
<dbReference type="GO" id="GO:0016616">
    <property type="term" value="F:oxidoreductase activity, acting on the CH-OH group of donors, NAD or NADP as acceptor"/>
    <property type="evidence" value="ECO:0007669"/>
    <property type="project" value="UniProtKB-ARBA"/>
</dbReference>
<proteinExistence type="inferred from homology"/>
<keyword evidence="3" id="KW-0560">Oxidoreductase</keyword>
<evidence type="ECO:0000313" key="9">
    <source>
        <dbReference type="Proteomes" id="UP000198990"/>
    </source>
</evidence>
<evidence type="ECO:0000256" key="4">
    <source>
        <dbReference type="PIRSR" id="PIRSR000097-1"/>
    </source>
</evidence>
<evidence type="ECO:0000313" key="8">
    <source>
        <dbReference type="EMBL" id="SEL85590.1"/>
    </source>
</evidence>
<accession>A0A1H7TL66</accession>
<dbReference type="Gene3D" id="3.20.20.100">
    <property type="entry name" value="NADP-dependent oxidoreductase domain"/>
    <property type="match status" value="1"/>
</dbReference>
<reference evidence="9" key="1">
    <citation type="submission" date="2016-10" db="EMBL/GenBank/DDBJ databases">
        <authorList>
            <person name="Varghese N."/>
            <person name="Submissions S."/>
        </authorList>
    </citation>
    <scope>NUCLEOTIDE SEQUENCE [LARGE SCALE GENOMIC DNA]</scope>
    <source>
        <strain evidence="9">DSM 16471</strain>
    </source>
</reference>
<dbReference type="Proteomes" id="UP000198990">
    <property type="component" value="Unassembled WGS sequence"/>
</dbReference>
<dbReference type="RefSeq" id="WP_091625521.1">
    <property type="nucleotide sequence ID" value="NZ_FNZN01000006.1"/>
</dbReference>
<feature type="binding site" evidence="5">
    <location>
        <position position="117"/>
    </location>
    <ligand>
        <name>substrate</name>
    </ligand>
</feature>
<name>A0A1H7TL66_9FLAO</name>
<evidence type="ECO:0000256" key="1">
    <source>
        <dbReference type="ARBA" id="ARBA00007905"/>
    </source>
</evidence>
<dbReference type="InterPro" id="IPR018170">
    <property type="entry name" value="Aldo/ket_reductase_CS"/>
</dbReference>
<dbReference type="InterPro" id="IPR044500">
    <property type="entry name" value="AKR5G"/>
</dbReference>
<dbReference type="SUPFAM" id="SSF51430">
    <property type="entry name" value="NAD(P)-linked oxidoreductase"/>
    <property type="match status" value="1"/>
</dbReference>
<feature type="site" description="Lowers pKa of active site Tyr" evidence="6">
    <location>
        <position position="84"/>
    </location>
</feature>
<dbReference type="PANTHER" id="PTHR43827:SF3">
    <property type="entry name" value="NADP-DEPENDENT OXIDOREDUCTASE DOMAIN-CONTAINING PROTEIN"/>
    <property type="match status" value="1"/>
</dbReference>
<gene>
    <name evidence="8" type="ORF">SAMN04488008_10673</name>
</gene>
<dbReference type="InterPro" id="IPR020471">
    <property type="entry name" value="AKR"/>
</dbReference>
<dbReference type="PROSITE" id="PS00798">
    <property type="entry name" value="ALDOKETO_REDUCTASE_1"/>
    <property type="match status" value="1"/>
</dbReference>
<dbReference type="AlphaFoldDB" id="A0A1H7TL66"/>
<feature type="domain" description="NADP-dependent oxidoreductase" evidence="7">
    <location>
        <begin position="25"/>
        <end position="266"/>
    </location>
</feature>
<dbReference type="PIRSF" id="PIRSF000097">
    <property type="entry name" value="AKR"/>
    <property type="match status" value="1"/>
</dbReference>
<dbReference type="Pfam" id="PF00248">
    <property type="entry name" value="Aldo_ket_red"/>
    <property type="match status" value="1"/>
</dbReference>
<dbReference type="InterPro" id="IPR023210">
    <property type="entry name" value="NADP_OxRdtase_dom"/>
</dbReference>
<organism evidence="8 9">
    <name type="scientific">Maribacter orientalis</name>
    <dbReference type="NCBI Taxonomy" id="228957"/>
    <lineage>
        <taxon>Bacteria</taxon>
        <taxon>Pseudomonadati</taxon>
        <taxon>Bacteroidota</taxon>
        <taxon>Flavobacteriia</taxon>
        <taxon>Flavobacteriales</taxon>
        <taxon>Flavobacteriaceae</taxon>
        <taxon>Maribacter</taxon>
    </lineage>
</organism>
<protein>
    <submittedName>
        <fullName evidence="8">Aldo/keto reductase</fullName>
    </submittedName>
</protein>
<dbReference type="InterPro" id="IPR036812">
    <property type="entry name" value="NAD(P)_OxRdtase_dom_sf"/>
</dbReference>
<dbReference type="EMBL" id="FNZN01000006">
    <property type="protein sequence ID" value="SEL85590.1"/>
    <property type="molecule type" value="Genomic_DNA"/>
</dbReference>
<evidence type="ECO:0000256" key="3">
    <source>
        <dbReference type="ARBA" id="ARBA00023002"/>
    </source>
</evidence>
<dbReference type="CDD" id="cd19157">
    <property type="entry name" value="AKR_AKR5G1-3"/>
    <property type="match status" value="1"/>
</dbReference>
<evidence type="ECO:0000256" key="5">
    <source>
        <dbReference type="PIRSR" id="PIRSR000097-2"/>
    </source>
</evidence>
<evidence type="ECO:0000256" key="6">
    <source>
        <dbReference type="PIRSR" id="PIRSR000097-3"/>
    </source>
</evidence>
<dbReference type="OrthoDB" id="9804790at2"/>
<dbReference type="PROSITE" id="PS00063">
    <property type="entry name" value="ALDOKETO_REDUCTASE_3"/>
    <property type="match status" value="1"/>
</dbReference>
<dbReference type="PRINTS" id="PR00069">
    <property type="entry name" value="ALDKETRDTASE"/>
</dbReference>
<sequence>MKNKAIITDIQGCFTLRNGVQMPYLGLGTYKADNEQEVVDAVKGALKLGYRHIDTASAYKNEEGVGKGIKESGVNREEIFVVTKVWNADQGYETTLKAFDESLNRLGLEYLDLYLIHWPVKGKYKETWKALEYLYEQKKIRAIGVSNFLKHHLEDLMKDCKIVPMVNQMEFHPLLVQQNLIDFCNKNSIQYESWSPFMQGKIFEQDICNDLAKKYGKSVAQIILRWNLQKGVVAIPKSVHINRITSNVDIFDFELSEEDINFLDSLETGQRSGPDPDNFNF</sequence>
<dbReference type="STRING" id="228957.SAMN04488008_10673"/>